<organism evidence="2 5">
    <name type="scientific">Bacteroides cellulosilyticus</name>
    <dbReference type="NCBI Taxonomy" id="246787"/>
    <lineage>
        <taxon>Bacteria</taxon>
        <taxon>Pseudomonadati</taxon>
        <taxon>Bacteroidota</taxon>
        <taxon>Bacteroidia</taxon>
        <taxon>Bacteroidales</taxon>
        <taxon>Bacteroidaceae</taxon>
        <taxon>Bacteroides</taxon>
    </lineage>
</organism>
<reference evidence="3 4" key="1">
    <citation type="submission" date="2018-08" db="EMBL/GenBank/DDBJ databases">
        <title>A genome reference for cultivated species of the human gut microbiota.</title>
        <authorList>
            <person name="Zou Y."/>
            <person name="Xue W."/>
            <person name="Luo G."/>
        </authorList>
    </citation>
    <scope>NUCLEOTIDE SEQUENCE [LARGE SCALE GENOMIC DNA]</scope>
    <source>
        <strain evidence="3 4">AF22-3AC</strain>
    </source>
</reference>
<comment type="caution">
    <text evidence="2">The sequence shown here is derived from an EMBL/GenBank/DDBJ whole genome shotgun (WGS) entry which is preliminary data.</text>
</comment>
<dbReference type="EMBL" id="VVYV01000013">
    <property type="protein sequence ID" value="KAA5419668.1"/>
    <property type="molecule type" value="Genomic_DNA"/>
</dbReference>
<name>A0A120A4F6_9BACE</name>
<reference evidence="2 5" key="2">
    <citation type="journal article" date="2019" name="Nat. Med.">
        <title>A library of human gut bacterial isolates paired with longitudinal multiomics data enables mechanistic microbiome research.</title>
        <authorList>
            <person name="Poyet M."/>
            <person name="Groussin M."/>
            <person name="Gibbons S.M."/>
            <person name="Avila-Pacheco J."/>
            <person name="Jiang X."/>
            <person name="Kearney S.M."/>
            <person name="Perrotta A.R."/>
            <person name="Berdy B."/>
            <person name="Zhao S."/>
            <person name="Lieberman T.D."/>
            <person name="Swanson P.K."/>
            <person name="Smith M."/>
            <person name="Roesemann S."/>
            <person name="Alexander J.E."/>
            <person name="Rich S.A."/>
            <person name="Livny J."/>
            <person name="Vlamakis H."/>
            <person name="Clish C."/>
            <person name="Bullock K."/>
            <person name="Deik A."/>
            <person name="Scott J."/>
            <person name="Pierce K.A."/>
            <person name="Xavier R.J."/>
            <person name="Alm E.J."/>
        </authorList>
    </citation>
    <scope>NUCLEOTIDE SEQUENCE [LARGE SCALE GENOMIC DNA]</scope>
    <source>
        <strain evidence="2 5">BIOML-A6</strain>
    </source>
</reference>
<evidence type="ECO:0000313" key="2">
    <source>
        <dbReference type="EMBL" id="KAA5419668.1"/>
    </source>
</evidence>
<dbReference type="Proteomes" id="UP000283341">
    <property type="component" value="Unassembled WGS sequence"/>
</dbReference>
<evidence type="ECO:0000313" key="3">
    <source>
        <dbReference type="EMBL" id="RGS38443.1"/>
    </source>
</evidence>
<dbReference type="AlphaFoldDB" id="A0A120A4F6"/>
<proteinExistence type="predicted"/>
<evidence type="ECO:0000313" key="4">
    <source>
        <dbReference type="Proteomes" id="UP000283341"/>
    </source>
</evidence>
<dbReference type="Proteomes" id="UP000448877">
    <property type="component" value="Unassembled WGS sequence"/>
</dbReference>
<accession>A0A120A4F6</accession>
<dbReference type="GeneID" id="66306200"/>
<protein>
    <submittedName>
        <fullName evidence="2">Uncharacterized protein</fullName>
    </submittedName>
</protein>
<dbReference type="RefSeq" id="WP_007216855.1">
    <property type="nucleotide sequence ID" value="NZ_CABMLT010000007.1"/>
</dbReference>
<evidence type="ECO:0000256" key="1">
    <source>
        <dbReference type="SAM" id="MobiDB-lite"/>
    </source>
</evidence>
<gene>
    <name evidence="3" type="ORF">DWX97_05460</name>
    <name evidence="2" type="ORF">F2Y81_09755</name>
</gene>
<evidence type="ECO:0000313" key="5">
    <source>
        <dbReference type="Proteomes" id="UP000448877"/>
    </source>
</evidence>
<feature type="compositionally biased region" description="Low complexity" evidence="1">
    <location>
        <begin position="50"/>
        <end position="62"/>
    </location>
</feature>
<dbReference type="EMBL" id="QRVJ01000003">
    <property type="protein sequence ID" value="RGS38443.1"/>
    <property type="molecule type" value="Genomic_DNA"/>
</dbReference>
<sequence>MNTENHLKTASSKEPYTAPAIEIIPLETSEPVMQGSFSVPGYGDGSMFPSSSARNRGRNASTSELEDLINDILTIEN</sequence>
<feature type="region of interest" description="Disordered" evidence="1">
    <location>
        <begin position="35"/>
        <end position="62"/>
    </location>
</feature>